<evidence type="ECO:0000256" key="1">
    <source>
        <dbReference type="SAM" id="Coils"/>
    </source>
</evidence>
<keyword evidence="4" id="KW-1185">Reference proteome</keyword>
<protein>
    <submittedName>
        <fullName evidence="3">Uncharacterized protein</fullName>
    </submittedName>
</protein>
<keyword evidence="2" id="KW-0472">Membrane</keyword>
<sequence>MNRREGDSYSGDLVQREIDRLDERNKKQEHRIRNLETKAVQNVNLYFIFQAVILASTTLASSNSCHNWWIPVALSLLAAITNFLSFSSDMSKILKSREELDQNLSDLAFTKLYQLTRDELNQVLPGAPFNHQGGEIVRPKGGSLKKKWKRRLVVYLSIALFAAFTSVVMYGCYRILCHPGDRKCVKLC</sequence>
<gene>
    <name evidence="3" type="ORF">C2S53_014055</name>
</gene>
<reference evidence="3 4" key="1">
    <citation type="journal article" date="2021" name="Nat. Commun.">
        <title>Incipient diploidization of the medicinal plant Perilla within 10,000 years.</title>
        <authorList>
            <person name="Zhang Y."/>
            <person name="Shen Q."/>
            <person name="Leng L."/>
            <person name="Zhang D."/>
            <person name="Chen S."/>
            <person name="Shi Y."/>
            <person name="Ning Z."/>
            <person name="Chen S."/>
        </authorList>
    </citation>
    <scope>NUCLEOTIDE SEQUENCE [LARGE SCALE GENOMIC DNA]</scope>
    <source>
        <strain evidence="4">cv. PC099</strain>
    </source>
</reference>
<name>A0AAD4J0W1_PERFH</name>
<evidence type="ECO:0000256" key="2">
    <source>
        <dbReference type="SAM" id="Phobius"/>
    </source>
</evidence>
<dbReference type="PANTHER" id="PTHR33287">
    <property type="entry name" value="OS03G0453550 PROTEIN"/>
    <property type="match status" value="1"/>
</dbReference>
<evidence type="ECO:0000313" key="3">
    <source>
        <dbReference type="EMBL" id="KAH6825061.1"/>
    </source>
</evidence>
<keyword evidence="2" id="KW-0812">Transmembrane</keyword>
<organism evidence="3 4">
    <name type="scientific">Perilla frutescens var. hirtella</name>
    <name type="common">Perilla citriodora</name>
    <name type="synonym">Perilla setoyensis</name>
    <dbReference type="NCBI Taxonomy" id="608512"/>
    <lineage>
        <taxon>Eukaryota</taxon>
        <taxon>Viridiplantae</taxon>
        <taxon>Streptophyta</taxon>
        <taxon>Embryophyta</taxon>
        <taxon>Tracheophyta</taxon>
        <taxon>Spermatophyta</taxon>
        <taxon>Magnoliopsida</taxon>
        <taxon>eudicotyledons</taxon>
        <taxon>Gunneridae</taxon>
        <taxon>Pentapetalae</taxon>
        <taxon>asterids</taxon>
        <taxon>lamiids</taxon>
        <taxon>Lamiales</taxon>
        <taxon>Lamiaceae</taxon>
        <taxon>Nepetoideae</taxon>
        <taxon>Elsholtzieae</taxon>
        <taxon>Perilla</taxon>
    </lineage>
</organism>
<dbReference type="AlphaFoldDB" id="A0AAD4J0W1"/>
<feature type="transmembrane region" description="Helical" evidence="2">
    <location>
        <begin position="68"/>
        <end position="87"/>
    </location>
</feature>
<feature type="coiled-coil region" evidence="1">
    <location>
        <begin position="11"/>
        <end position="38"/>
    </location>
</feature>
<accession>A0AAD4J0W1</accession>
<feature type="transmembrane region" description="Helical" evidence="2">
    <location>
        <begin position="152"/>
        <end position="176"/>
    </location>
</feature>
<dbReference type="PANTHER" id="PTHR33287:SF8">
    <property type="entry name" value="TRANSMEMBRANE PROTEIN 188"/>
    <property type="match status" value="1"/>
</dbReference>
<keyword evidence="2" id="KW-1133">Transmembrane helix</keyword>
<dbReference type="Proteomes" id="UP001190926">
    <property type="component" value="Unassembled WGS sequence"/>
</dbReference>
<keyword evidence="1" id="KW-0175">Coiled coil</keyword>
<dbReference type="EMBL" id="SDAM02000267">
    <property type="protein sequence ID" value="KAH6825061.1"/>
    <property type="molecule type" value="Genomic_DNA"/>
</dbReference>
<feature type="transmembrane region" description="Helical" evidence="2">
    <location>
        <begin position="43"/>
        <end position="62"/>
    </location>
</feature>
<evidence type="ECO:0000313" key="4">
    <source>
        <dbReference type="Proteomes" id="UP001190926"/>
    </source>
</evidence>
<proteinExistence type="predicted"/>
<comment type="caution">
    <text evidence="3">The sequence shown here is derived from an EMBL/GenBank/DDBJ whole genome shotgun (WGS) entry which is preliminary data.</text>
</comment>